<dbReference type="AlphaFoldDB" id="A0A8S3XRC5"/>
<dbReference type="Proteomes" id="UP000691718">
    <property type="component" value="Unassembled WGS sequence"/>
</dbReference>
<evidence type="ECO:0000313" key="2">
    <source>
        <dbReference type="EMBL" id="CAG5032578.1"/>
    </source>
</evidence>
<feature type="region of interest" description="Disordered" evidence="1">
    <location>
        <begin position="106"/>
        <end position="175"/>
    </location>
</feature>
<feature type="compositionally biased region" description="Polar residues" evidence="1">
    <location>
        <begin position="156"/>
        <end position="175"/>
    </location>
</feature>
<comment type="caution">
    <text evidence="2">The sequence shown here is derived from an EMBL/GenBank/DDBJ whole genome shotgun (WGS) entry which is preliminary data.</text>
</comment>
<sequence length="260" mass="29077">MQPGAVERGVTYQSVIAEAKAKIKLSDLGLQSVTLRQAATGARLFEVAGTVSDNAPTCKSEQPINIRAAIGEVVEIECIVDANPKVSLTYQWWFNRTIHARRELKMSPSHVQNEANTNEKAKTPQEESSNMLLTGEKKSDSANSLDKNPDIIPLNTKLSDTCSNKSSNTDNSSVRPLISTTNVDELEIPNRFNAHYNHTMNSTSQYEYPLRYRIPNIQPSLAPMPNIGTNVHRQPFHNVYEDWLRYKNTLPLDSSHLLSN</sequence>
<proteinExistence type="predicted"/>
<organism evidence="2 3">
    <name type="scientific">Parnassius apollo</name>
    <name type="common">Apollo butterfly</name>
    <name type="synonym">Papilio apollo</name>
    <dbReference type="NCBI Taxonomy" id="110799"/>
    <lineage>
        <taxon>Eukaryota</taxon>
        <taxon>Metazoa</taxon>
        <taxon>Ecdysozoa</taxon>
        <taxon>Arthropoda</taxon>
        <taxon>Hexapoda</taxon>
        <taxon>Insecta</taxon>
        <taxon>Pterygota</taxon>
        <taxon>Neoptera</taxon>
        <taxon>Endopterygota</taxon>
        <taxon>Lepidoptera</taxon>
        <taxon>Glossata</taxon>
        <taxon>Ditrysia</taxon>
        <taxon>Papilionoidea</taxon>
        <taxon>Papilionidae</taxon>
        <taxon>Parnassiinae</taxon>
        <taxon>Parnassini</taxon>
        <taxon>Parnassius</taxon>
        <taxon>Parnassius</taxon>
    </lineage>
</organism>
<evidence type="ECO:0000313" key="3">
    <source>
        <dbReference type="Proteomes" id="UP000691718"/>
    </source>
</evidence>
<gene>
    <name evidence="2" type="ORF">PAPOLLO_LOCUS19924</name>
</gene>
<name>A0A8S3XRC5_PARAO</name>
<dbReference type="EMBL" id="CAJQZP010001232">
    <property type="protein sequence ID" value="CAG5032578.1"/>
    <property type="molecule type" value="Genomic_DNA"/>
</dbReference>
<reference evidence="2" key="1">
    <citation type="submission" date="2021-04" db="EMBL/GenBank/DDBJ databases">
        <authorList>
            <person name="Tunstrom K."/>
        </authorList>
    </citation>
    <scope>NUCLEOTIDE SEQUENCE</scope>
</reference>
<dbReference type="OrthoDB" id="7490362at2759"/>
<evidence type="ECO:0000256" key="1">
    <source>
        <dbReference type="SAM" id="MobiDB-lite"/>
    </source>
</evidence>
<keyword evidence="3" id="KW-1185">Reference proteome</keyword>
<accession>A0A8S3XRC5</accession>
<protein>
    <submittedName>
        <fullName evidence="2">(apollo) hypothetical protein</fullName>
    </submittedName>
</protein>